<dbReference type="Pfam" id="PF17186">
    <property type="entry name" value="Lipocalin_9"/>
    <property type="match status" value="1"/>
</dbReference>
<dbReference type="InterPro" id="IPR010791">
    <property type="entry name" value="AttH_dom"/>
</dbReference>
<dbReference type="Pfam" id="PF07143">
    <property type="entry name" value="CrtC"/>
    <property type="match status" value="1"/>
</dbReference>
<keyword evidence="1" id="KW-0732">Signal</keyword>
<evidence type="ECO:0000313" key="3">
    <source>
        <dbReference type="EMBL" id="GAA4027651.1"/>
    </source>
</evidence>
<protein>
    <submittedName>
        <fullName evidence="3">Lipocalin-like domain-containing protein</fullName>
    </submittedName>
</protein>
<dbReference type="EMBL" id="BAAAZE010000010">
    <property type="protein sequence ID" value="GAA4027651.1"/>
    <property type="molecule type" value="Genomic_DNA"/>
</dbReference>
<dbReference type="Proteomes" id="UP001501353">
    <property type="component" value="Unassembled WGS sequence"/>
</dbReference>
<dbReference type="SUPFAM" id="SSF159245">
    <property type="entry name" value="AttH-like"/>
    <property type="match status" value="1"/>
</dbReference>
<name>A0ABP7TKN0_9BURK</name>
<comment type="caution">
    <text evidence="3">The sequence shown here is derived from an EMBL/GenBank/DDBJ whole genome shotgun (WGS) entry which is preliminary data.</text>
</comment>
<feature type="chain" id="PRO_5045431907" evidence="1">
    <location>
        <begin position="18"/>
        <end position="354"/>
    </location>
</feature>
<gene>
    <name evidence="3" type="ORF">GCM10022212_27200</name>
</gene>
<dbReference type="PANTHER" id="PTHR38591:SF1">
    <property type="entry name" value="BLL1000 PROTEIN"/>
    <property type="match status" value="1"/>
</dbReference>
<evidence type="ECO:0000256" key="1">
    <source>
        <dbReference type="SAM" id="SignalP"/>
    </source>
</evidence>
<dbReference type="RefSeq" id="WP_344763982.1">
    <property type="nucleotide sequence ID" value="NZ_BAAAZE010000010.1"/>
</dbReference>
<feature type="signal peptide" evidence="1">
    <location>
        <begin position="1"/>
        <end position="17"/>
    </location>
</feature>
<organism evidence="3 4">
    <name type="scientific">Actimicrobium antarcticum</name>
    <dbReference type="NCBI Taxonomy" id="1051899"/>
    <lineage>
        <taxon>Bacteria</taxon>
        <taxon>Pseudomonadati</taxon>
        <taxon>Pseudomonadota</taxon>
        <taxon>Betaproteobacteria</taxon>
        <taxon>Burkholderiales</taxon>
        <taxon>Oxalobacteraceae</taxon>
        <taxon>Actimicrobium</taxon>
    </lineage>
</organism>
<evidence type="ECO:0000259" key="2">
    <source>
        <dbReference type="Pfam" id="PF07143"/>
    </source>
</evidence>
<feature type="domain" description="AttH" evidence="2">
    <location>
        <begin position="45"/>
        <end position="216"/>
    </location>
</feature>
<evidence type="ECO:0000313" key="4">
    <source>
        <dbReference type="Proteomes" id="UP001501353"/>
    </source>
</evidence>
<dbReference type="InterPro" id="IPR023374">
    <property type="entry name" value="AttH-like_dom_sf"/>
</dbReference>
<reference evidence="4" key="1">
    <citation type="journal article" date="2019" name="Int. J. Syst. Evol. Microbiol.">
        <title>The Global Catalogue of Microorganisms (GCM) 10K type strain sequencing project: providing services to taxonomists for standard genome sequencing and annotation.</title>
        <authorList>
            <consortium name="The Broad Institute Genomics Platform"/>
            <consortium name="The Broad Institute Genome Sequencing Center for Infectious Disease"/>
            <person name="Wu L."/>
            <person name="Ma J."/>
        </authorList>
    </citation>
    <scope>NUCLEOTIDE SEQUENCE [LARGE SCALE GENOMIC DNA]</scope>
    <source>
        <strain evidence="4">JCM 16673</strain>
    </source>
</reference>
<proteinExistence type="predicted"/>
<dbReference type="Gene3D" id="2.40.370.10">
    <property type="entry name" value="AttH-like domain"/>
    <property type="match status" value="2"/>
</dbReference>
<keyword evidence="4" id="KW-1185">Reference proteome</keyword>
<sequence>MRWLALGLLLLAGLCAAAPPVFDTVKPAVPLQFPADFGAHPAFRTEWWYATGWIETPDKKPLGFQITFFRSATDHDRSNPSAFAPSQLIIAHAALSDPAIGKLQHDQRTARAGFDLAYAREGNTDIRLDDWRLLRNADGSYQASVRGREFTLQLTLTPSQPPLLQGDGGFSRKGPQIEQASYYYSQPQLKVSGKLTRNGAPVAITGTAWLDHEWSTSVLDADASGWDWVGANLDDGAALMVFQIRNKRGDKLWAHAALREKSGAVTQFTPEQVHFTPDRHWRSPRTSASYPVATTITTGTTRWQLIPLQDDQELDSRQSTGSVYWEGGVTILRDGQPTGRGYLEMTGYVKPLKL</sequence>
<accession>A0ABP7TKN0</accession>
<dbReference type="PANTHER" id="PTHR38591">
    <property type="entry name" value="HYDROLASE"/>
    <property type="match status" value="1"/>
</dbReference>